<evidence type="ECO:0000256" key="7">
    <source>
        <dbReference type="SAM" id="Phobius"/>
    </source>
</evidence>
<dbReference type="GO" id="GO:0005886">
    <property type="term" value="C:plasma membrane"/>
    <property type="evidence" value="ECO:0007669"/>
    <property type="project" value="UniProtKB-SubCell"/>
</dbReference>
<dbReference type="PANTHER" id="PTHR32322:SF18">
    <property type="entry name" value="S-ADENOSYLMETHIONINE_S-ADENOSYLHOMOCYSTEINE TRANSPORTER"/>
    <property type="match status" value="1"/>
</dbReference>
<evidence type="ECO:0000256" key="5">
    <source>
        <dbReference type="ARBA" id="ARBA00022989"/>
    </source>
</evidence>
<comment type="caution">
    <text evidence="9">The sequence shown here is derived from an EMBL/GenBank/DDBJ whole genome shotgun (WGS) entry which is preliminary data.</text>
</comment>
<keyword evidence="4 7" id="KW-0812">Transmembrane</keyword>
<feature type="domain" description="EamA" evidence="8">
    <location>
        <begin position="151"/>
        <end position="284"/>
    </location>
</feature>
<evidence type="ECO:0000256" key="4">
    <source>
        <dbReference type="ARBA" id="ARBA00022692"/>
    </source>
</evidence>
<dbReference type="RefSeq" id="WP_063262155.1">
    <property type="nucleotide sequence ID" value="NZ_LJKE01000075.1"/>
</dbReference>
<dbReference type="Pfam" id="PF00892">
    <property type="entry name" value="EamA"/>
    <property type="match status" value="2"/>
</dbReference>
<dbReference type="PANTHER" id="PTHR32322">
    <property type="entry name" value="INNER MEMBRANE TRANSPORTER"/>
    <property type="match status" value="1"/>
</dbReference>
<sequence length="307" mass="34231">MRRWGIEFLILTVVIIWGINFTIAKYGLLEFTAIEFTALRMISAAPLMLLLTFFIEKSVYMERKDIPRLIIVSVVGIILYQTLFMETVKYTSATNASLLISISPIFTTVFAIFLKQEKFSSRKLIGSIIAFGGAALVLVAGHSLTSSFYGNGIGLITSICWGLYPVLAGPLIKKYSALRVTAWSALVGAIPLLLLSGPHVFIMPFHITHGMTLFALLYSIFFVTVFGLVMWYVGIQKIGASHTMVYMYITPLVAVLFAAVWANEYVSFQQIIGGIIIFFGLWFVKLEKVKAHSIGGNLYQNRKTDHL</sequence>
<comment type="subcellular location">
    <subcellularLocation>
        <location evidence="1">Cell membrane</location>
        <topology evidence="1">Multi-pass membrane protein</topology>
    </subcellularLocation>
</comment>
<gene>
    <name evidence="9" type="ORF">B4088_4157</name>
</gene>
<reference evidence="9 10" key="1">
    <citation type="submission" date="2015-09" db="EMBL/GenBank/DDBJ databases">
        <title>Bacillus cereus food isolates.</title>
        <authorList>
            <person name="Boekhorst J."/>
        </authorList>
    </citation>
    <scope>NUCLEOTIDE SEQUENCE [LARGE SCALE GENOMIC DNA]</scope>
    <source>
        <strain evidence="9 10">B4088</strain>
    </source>
</reference>
<evidence type="ECO:0000259" key="8">
    <source>
        <dbReference type="Pfam" id="PF00892"/>
    </source>
</evidence>
<dbReference type="PATRIC" id="fig|1396.535.peg.3798"/>
<keyword evidence="5 7" id="KW-1133">Transmembrane helix</keyword>
<feature type="transmembrane region" description="Helical" evidence="7">
    <location>
        <begin position="96"/>
        <end position="114"/>
    </location>
</feature>
<feature type="transmembrane region" description="Helical" evidence="7">
    <location>
        <begin position="7"/>
        <end position="28"/>
    </location>
</feature>
<organism evidence="9 10">
    <name type="scientific">Bacillus cereus</name>
    <dbReference type="NCBI Taxonomy" id="1396"/>
    <lineage>
        <taxon>Bacteria</taxon>
        <taxon>Bacillati</taxon>
        <taxon>Bacillota</taxon>
        <taxon>Bacilli</taxon>
        <taxon>Bacillales</taxon>
        <taxon>Bacillaceae</taxon>
        <taxon>Bacillus</taxon>
        <taxon>Bacillus cereus group</taxon>
    </lineage>
</organism>
<feature type="transmembrane region" description="Helical" evidence="7">
    <location>
        <begin position="180"/>
        <end position="201"/>
    </location>
</feature>
<feature type="transmembrane region" description="Helical" evidence="7">
    <location>
        <begin position="34"/>
        <end position="54"/>
    </location>
</feature>
<feature type="transmembrane region" description="Helical" evidence="7">
    <location>
        <begin position="245"/>
        <end position="262"/>
    </location>
</feature>
<dbReference type="Proteomes" id="UP000076482">
    <property type="component" value="Unassembled WGS sequence"/>
</dbReference>
<comment type="similarity">
    <text evidence="2">Belongs to the EamA transporter family.</text>
</comment>
<feature type="transmembrane region" description="Helical" evidence="7">
    <location>
        <begin position="148"/>
        <end position="168"/>
    </location>
</feature>
<accession>A0A164MJS5</accession>
<feature type="transmembrane region" description="Helical" evidence="7">
    <location>
        <begin position="213"/>
        <end position="233"/>
    </location>
</feature>
<evidence type="ECO:0000256" key="1">
    <source>
        <dbReference type="ARBA" id="ARBA00004651"/>
    </source>
</evidence>
<evidence type="ECO:0000313" key="10">
    <source>
        <dbReference type="Proteomes" id="UP000076482"/>
    </source>
</evidence>
<evidence type="ECO:0000313" key="9">
    <source>
        <dbReference type="EMBL" id="KZD59723.1"/>
    </source>
</evidence>
<feature type="transmembrane region" description="Helical" evidence="7">
    <location>
        <begin position="268"/>
        <end position="284"/>
    </location>
</feature>
<keyword evidence="3" id="KW-1003">Cell membrane</keyword>
<evidence type="ECO:0000256" key="2">
    <source>
        <dbReference type="ARBA" id="ARBA00007362"/>
    </source>
</evidence>
<dbReference type="InterPro" id="IPR000620">
    <property type="entry name" value="EamA_dom"/>
</dbReference>
<evidence type="ECO:0000256" key="6">
    <source>
        <dbReference type="ARBA" id="ARBA00023136"/>
    </source>
</evidence>
<name>A0A164MJS5_BACCE</name>
<dbReference type="InterPro" id="IPR037185">
    <property type="entry name" value="EmrE-like"/>
</dbReference>
<protein>
    <submittedName>
        <fullName evidence="9">Transporter EamA family</fullName>
    </submittedName>
</protein>
<proteinExistence type="inferred from homology"/>
<dbReference type="InterPro" id="IPR050638">
    <property type="entry name" value="AA-Vitamin_Transporters"/>
</dbReference>
<feature type="transmembrane region" description="Helical" evidence="7">
    <location>
        <begin position="124"/>
        <end position="142"/>
    </location>
</feature>
<keyword evidence="6 7" id="KW-0472">Membrane</keyword>
<dbReference type="EMBL" id="LJKE01000075">
    <property type="protein sequence ID" value="KZD59723.1"/>
    <property type="molecule type" value="Genomic_DNA"/>
</dbReference>
<dbReference type="SUPFAM" id="SSF103481">
    <property type="entry name" value="Multidrug resistance efflux transporter EmrE"/>
    <property type="match status" value="2"/>
</dbReference>
<feature type="domain" description="EamA" evidence="8">
    <location>
        <begin position="7"/>
        <end position="138"/>
    </location>
</feature>
<feature type="transmembrane region" description="Helical" evidence="7">
    <location>
        <begin position="66"/>
        <end position="84"/>
    </location>
</feature>
<dbReference type="AlphaFoldDB" id="A0A164MJS5"/>
<evidence type="ECO:0000256" key="3">
    <source>
        <dbReference type="ARBA" id="ARBA00022475"/>
    </source>
</evidence>